<protein>
    <recommendedName>
        <fullName evidence="2">sucrose-phosphate synthase</fullName>
        <ecNumber evidence="2">2.4.1.14</ecNumber>
    </recommendedName>
</protein>
<dbReference type="Gene3D" id="3.40.50.2000">
    <property type="entry name" value="Glycogen Phosphorylase B"/>
    <property type="match status" value="2"/>
</dbReference>
<dbReference type="GO" id="GO:0046524">
    <property type="term" value="F:sucrose-phosphate synthase activity"/>
    <property type="evidence" value="ECO:0007669"/>
    <property type="project" value="UniProtKB-EC"/>
</dbReference>
<dbReference type="SUPFAM" id="SSF56784">
    <property type="entry name" value="HAD-like"/>
    <property type="match status" value="1"/>
</dbReference>
<dbReference type="NCBIfam" id="TIGR02472">
    <property type="entry name" value="sucr_P_syn_N"/>
    <property type="match status" value="1"/>
</dbReference>
<evidence type="ECO:0000256" key="3">
    <source>
        <dbReference type="ARBA" id="ARBA00022676"/>
    </source>
</evidence>
<dbReference type="Pfam" id="PF05116">
    <property type="entry name" value="S6PP"/>
    <property type="match status" value="1"/>
</dbReference>
<evidence type="ECO:0000256" key="5">
    <source>
        <dbReference type="ARBA" id="ARBA00047471"/>
    </source>
</evidence>
<dbReference type="PANTHER" id="PTHR46039">
    <property type="entry name" value="SUCROSE-PHOSPHATE SYNTHASE 3-RELATED"/>
    <property type="match status" value="1"/>
</dbReference>
<keyword evidence="4" id="KW-0808">Transferase</keyword>
<feature type="domain" description="Sucrose phosphatase-like" evidence="7">
    <location>
        <begin position="478"/>
        <end position="712"/>
    </location>
</feature>
<dbReference type="EMBL" id="CP007029">
    <property type="protein sequence ID" value="AHE99561.1"/>
    <property type="molecule type" value="Genomic_DNA"/>
</dbReference>
<dbReference type="Gene3D" id="3.90.1070.10">
    <property type="match status" value="1"/>
</dbReference>
<dbReference type="AlphaFoldDB" id="W0DM75"/>
<dbReference type="InterPro" id="IPR028098">
    <property type="entry name" value="Glyco_trans_4-like_N"/>
</dbReference>
<evidence type="ECO:0000259" key="7">
    <source>
        <dbReference type="Pfam" id="PF05116"/>
    </source>
</evidence>
<comment type="similarity">
    <text evidence="1">Belongs to the glycosyltransferase 1 family.</text>
</comment>
<dbReference type="InterPro" id="IPR023214">
    <property type="entry name" value="HAD_sf"/>
</dbReference>
<accession>W0DM75</accession>
<organism evidence="9 10">
    <name type="scientific">Thioalkalivibrio paradoxus ARh 1</name>
    <dbReference type="NCBI Taxonomy" id="713585"/>
    <lineage>
        <taxon>Bacteria</taxon>
        <taxon>Pseudomonadati</taxon>
        <taxon>Pseudomonadota</taxon>
        <taxon>Gammaproteobacteria</taxon>
        <taxon>Chromatiales</taxon>
        <taxon>Ectothiorhodospiraceae</taxon>
        <taxon>Thioalkalivibrio</taxon>
    </lineage>
</organism>
<dbReference type="GO" id="GO:0016791">
    <property type="term" value="F:phosphatase activity"/>
    <property type="evidence" value="ECO:0007669"/>
    <property type="project" value="UniProtKB-ARBA"/>
</dbReference>
<dbReference type="Proteomes" id="UP000005289">
    <property type="component" value="Chromosome"/>
</dbReference>
<dbReference type="KEGG" id="tti:THITH_16115"/>
<dbReference type="InterPro" id="IPR001296">
    <property type="entry name" value="Glyco_trans_1"/>
</dbReference>
<evidence type="ECO:0000313" key="10">
    <source>
        <dbReference type="Proteomes" id="UP000005289"/>
    </source>
</evidence>
<proteinExistence type="inferred from homology"/>
<dbReference type="Pfam" id="PF13439">
    <property type="entry name" value="Glyco_transf_4"/>
    <property type="match status" value="1"/>
</dbReference>
<evidence type="ECO:0000259" key="8">
    <source>
        <dbReference type="Pfam" id="PF13439"/>
    </source>
</evidence>
<comment type="catalytic activity">
    <reaction evidence="5">
        <text>beta-D-fructose 6-phosphate + UDP-alpha-D-glucose = sucrose 6(F)-phosphate + UDP + H(+)</text>
        <dbReference type="Rhea" id="RHEA:22172"/>
        <dbReference type="ChEBI" id="CHEBI:15378"/>
        <dbReference type="ChEBI" id="CHEBI:57634"/>
        <dbReference type="ChEBI" id="CHEBI:57723"/>
        <dbReference type="ChEBI" id="CHEBI:58223"/>
        <dbReference type="ChEBI" id="CHEBI:58885"/>
        <dbReference type="EC" id="2.4.1.14"/>
    </reaction>
</comment>
<dbReference type="RefSeq" id="WP_006746867.1">
    <property type="nucleotide sequence ID" value="NZ_CP007029.1"/>
</dbReference>
<dbReference type="EC" id="2.4.1.14" evidence="2"/>
<keyword evidence="10" id="KW-1185">Reference proteome</keyword>
<evidence type="ECO:0000259" key="6">
    <source>
        <dbReference type="Pfam" id="PF00534"/>
    </source>
</evidence>
<evidence type="ECO:0000256" key="4">
    <source>
        <dbReference type="ARBA" id="ARBA00022679"/>
    </source>
</evidence>
<dbReference type="InterPro" id="IPR006380">
    <property type="entry name" value="SPP-like_dom"/>
</dbReference>
<dbReference type="SFLD" id="SFLDG01141">
    <property type="entry name" value="C2.B.1:_Sucrose_Phosphatase_Li"/>
    <property type="match status" value="1"/>
</dbReference>
<dbReference type="InterPro" id="IPR036412">
    <property type="entry name" value="HAD-like_sf"/>
</dbReference>
<dbReference type="SUPFAM" id="SSF53756">
    <property type="entry name" value="UDP-Glycosyltransferase/glycogen phosphorylase"/>
    <property type="match status" value="1"/>
</dbReference>
<dbReference type="OrthoDB" id="7847955at2"/>
<dbReference type="HOGENOM" id="CLU_009583_24_0_6"/>
<dbReference type="Pfam" id="PF00534">
    <property type="entry name" value="Glycos_transf_1"/>
    <property type="match status" value="1"/>
</dbReference>
<evidence type="ECO:0000313" key="9">
    <source>
        <dbReference type="EMBL" id="AHE99561.1"/>
    </source>
</evidence>
<feature type="domain" description="Glycosyl transferase family 1" evidence="6">
    <location>
        <begin position="255"/>
        <end position="430"/>
    </location>
</feature>
<dbReference type="STRING" id="713585.THITH_16115"/>
<evidence type="ECO:0000256" key="1">
    <source>
        <dbReference type="ARBA" id="ARBA00006530"/>
    </source>
</evidence>
<dbReference type="NCBIfam" id="TIGR02471">
    <property type="entry name" value="sucr_syn_bact_C"/>
    <property type="match status" value="1"/>
</dbReference>
<feature type="domain" description="Glycosyltransferase subfamily 4-like N-terminal" evidence="8">
    <location>
        <begin position="39"/>
        <end position="235"/>
    </location>
</feature>
<dbReference type="SFLD" id="SFLDG01140">
    <property type="entry name" value="C2.B:_Phosphomannomutase_and_P"/>
    <property type="match status" value="1"/>
</dbReference>
<dbReference type="InterPro" id="IPR006379">
    <property type="entry name" value="HAD-SF_hydro_IIB"/>
</dbReference>
<dbReference type="GO" id="GO:0000287">
    <property type="term" value="F:magnesium ion binding"/>
    <property type="evidence" value="ECO:0007669"/>
    <property type="project" value="UniProtKB-ARBA"/>
</dbReference>
<dbReference type="NCBIfam" id="TIGR01484">
    <property type="entry name" value="HAD-SF-IIB"/>
    <property type="match status" value="1"/>
</dbReference>
<sequence>MKKTQSKARAGEGLYLVLISVHGLIRGSNLELGRDADTGGQTLYVVELARALARHPEVGRVDLVTRRVEDSRVANDYALPEEDLGNGARIVRIECGPRRYLHKEKLWPHLDCFADNLLDHIRTVGLRPDVVHGHYADAGYVATRISNLLGVPMLQTGHSLGRVKRERLVANGMKEADIESRYSISQRIQAEEEALAHAHRVIASTQQEVGEQYATYDNYHPSRMVVIPPGTDLSRFRPPRRGQRKPPIWPSIARFLEKPDRPLIMALSRADERKNIRALVDAYAGSEWLREHANLLIVAGNRDDIAALEKGARQVLTDLLLRIDRHDLYGKVAYPKHHQSDDVPDLYRLVASTRGVFVNPALTEPFGLTLIEAAASGAPIVATNDGGPQEILSRCHNGVLIDPLDPPGIAAATESILSDRALWRRFSEQGVKGVRAHYSWDGHAALCVKLIKQLGREVRRSRREQRSVSGRLVDVDRAVLTDIDNTLIGDPAALKAFLAWLRRHRGEVVFGVATGRRLDSAQEVLARHGVPAPDLWITSVGSEIYYGAEATPDKGWARHISHRWQPERLRELLKKEPGLELQPEVDQRPFKISYFVDAEKFEGAAAIDRLLYQADLHARVVYSHDMFLDLLPVRASKGLAVRYVADKWGIPLEHVLVAGDSGNDEDMLRGRLLGVVVGNHHPELEKLRGFARIYFAEATHARGILEAVEHFDLLNRCDIPLESGDSGAAAAPSGRAAD</sequence>
<dbReference type="InterPro" id="IPR012821">
    <property type="entry name" value="Sucrose_P_synth_Pase-like_dom"/>
</dbReference>
<dbReference type="InterPro" id="IPR044161">
    <property type="entry name" value="SPS"/>
</dbReference>
<reference evidence="9 10" key="1">
    <citation type="submission" date="2013-12" db="EMBL/GenBank/DDBJ databases">
        <authorList>
            <consortium name="DOE Joint Genome Institute"/>
            <person name="Muyzer G."/>
            <person name="Huntemann M."/>
            <person name="Han J."/>
            <person name="Chen A."/>
            <person name="Kyrpides N."/>
            <person name="Mavromatis K."/>
            <person name="Markowitz V."/>
            <person name="Palaniappan K."/>
            <person name="Ivanova N."/>
            <person name="Schaumberg A."/>
            <person name="Pati A."/>
            <person name="Liolios K."/>
            <person name="Nordberg H.P."/>
            <person name="Cantor M.N."/>
            <person name="Hua S.X."/>
            <person name="Woyke T."/>
        </authorList>
    </citation>
    <scope>NUCLEOTIDE SEQUENCE [LARGE SCALE GENOMIC DNA]</scope>
    <source>
        <strain evidence="9 10">ARh 1</strain>
    </source>
</reference>
<dbReference type="PANTHER" id="PTHR46039:SF5">
    <property type="entry name" value="SUCROSE-PHOSPHATE SYNTHASE 3-RELATED"/>
    <property type="match status" value="1"/>
</dbReference>
<gene>
    <name evidence="9" type="ORF">THITH_16115</name>
</gene>
<dbReference type="Gene3D" id="3.40.50.1000">
    <property type="entry name" value="HAD superfamily/HAD-like"/>
    <property type="match status" value="1"/>
</dbReference>
<dbReference type="SFLD" id="SFLDS00003">
    <property type="entry name" value="Haloacid_Dehalogenase"/>
    <property type="match status" value="1"/>
</dbReference>
<name>W0DM75_9GAMM</name>
<evidence type="ECO:0000256" key="2">
    <source>
        <dbReference type="ARBA" id="ARBA00012536"/>
    </source>
</evidence>
<dbReference type="CDD" id="cd03800">
    <property type="entry name" value="GT4_sucrose_synthase"/>
    <property type="match status" value="1"/>
</dbReference>
<dbReference type="InterPro" id="IPR012822">
    <property type="entry name" value="SucroseP_synth_GlycoTrfase_dom"/>
</dbReference>
<keyword evidence="3" id="KW-0328">Glycosyltransferase</keyword>